<dbReference type="Proteomes" id="UP000271087">
    <property type="component" value="Unassembled WGS sequence"/>
</dbReference>
<gene>
    <name evidence="13" type="ORF">NOO_LOCUS6822</name>
</gene>
<evidence type="ECO:0000256" key="11">
    <source>
        <dbReference type="ARBA" id="ARBA00023242"/>
    </source>
</evidence>
<dbReference type="SMART" id="SM00479">
    <property type="entry name" value="EXOIII"/>
    <property type="match status" value="1"/>
</dbReference>
<dbReference type="GO" id="GO:0004527">
    <property type="term" value="F:exonuclease activity"/>
    <property type="evidence" value="ECO:0007669"/>
    <property type="project" value="UniProtKB-KW"/>
</dbReference>
<dbReference type="Pfam" id="PF00929">
    <property type="entry name" value="RNase_T"/>
    <property type="match status" value="1"/>
</dbReference>
<dbReference type="GO" id="GO:0005634">
    <property type="term" value="C:nucleus"/>
    <property type="evidence" value="ECO:0007669"/>
    <property type="project" value="UniProtKB-SubCell"/>
</dbReference>
<evidence type="ECO:0000256" key="7">
    <source>
        <dbReference type="ARBA" id="ARBA00022722"/>
    </source>
</evidence>
<keyword evidence="14" id="KW-1185">Reference proteome</keyword>
<dbReference type="FunFam" id="3.30.420.10:FF:000031">
    <property type="entry name" value="RNA exonuclease 1"/>
    <property type="match status" value="1"/>
</dbReference>
<comment type="subcellular location">
    <subcellularLocation>
        <location evidence="2">Cytoplasm</location>
        <location evidence="2">Cell cortex</location>
    </subcellularLocation>
    <subcellularLocation>
        <location evidence="1">Nucleus</location>
    </subcellularLocation>
</comment>
<accession>A0A182EFF6</accession>
<evidence type="ECO:0000256" key="9">
    <source>
        <dbReference type="ARBA" id="ARBA00022839"/>
    </source>
</evidence>
<dbReference type="InterPro" id="IPR013520">
    <property type="entry name" value="Ribonucl_H"/>
</dbReference>
<name>A0A182EFF6_ONCOC</name>
<evidence type="ECO:0000313" key="15">
    <source>
        <dbReference type="WBParaSite" id="nOo.2.0.1.t06822-RA"/>
    </source>
</evidence>
<reference evidence="15" key="1">
    <citation type="submission" date="2016-06" db="UniProtKB">
        <authorList>
            <consortium name="WormBaseParasite"/>
        </authorList>
    </citation>
    <scope>IDENTIFICATION</scope>
</reference>
<evidence type="ECO:0000256" key="3">
    <source>
        <dbReference type="ARBA" id="ARBA00006357"/>
    </source>
</evidence>
<dbReference type="GO" id="GO:0001965">
    <property type="term" value="F:G-protein alpha-subunit binding"/>
    <property type="evidence" value="ECO:0007669"/>
    <property type="project" value="TreeGrafter"/>
</dbReference>
<evidence type="ECO:0000256" key="8">
    <source>
        <dbReference type="ARBA" id="ARBA00022801"/>
    </source>
</evidence>
<evidence type="ECO:0000256" key="1">
    <source>
        <dbReference type="ARBA" id="ARBA00004123"/>
    </source>
</evidence>
<dbReference type="GO" id="GO:0005938">
    <property type="term" value="C:cell cortex"/>
    <property type="evidence" value="ECO:0007669"/>
    <property type="project" value="UniProtKB-SubCell"/>
</dbReference>
<comment type="similarity">
    <text evidence="3">Belongs to the REXO1/REXO3 family.</text>
</comment>
<comment type="similarity">
    <text evidence="4">Belongs to the synembryn family.</text>
</comment>
<organism evidence="15">
    <name type="scientific">Onchocerca ochengi</name>
    <name type="common">Filarial nematode worm</name>
    <dbReference type="NCBI Taxonomy" id="42157"/>
    <lineage>
        <taxon>Eukaryota</taxon>
        <taxon>Metazoa</taxon>
        <taxon>Ecdysozoa</taxon>
        <taxon>Nematoda</taxon>
        <taxon>Chromadorea</taxon>
        <taxon>Rhabditida</taxon>
        <taxon>Spirurina</taxon>
        <taxon>Spiruromorpha</taxon>
        <taxon>Filarioidea</taxon>
        <taxon>Onchocercidae</taxon>
        <taxon>Onchocerca</taxon>
    </lineage>
</organism>
<evidence type="ECO:0000256" key="2">
    <source>
        <dbReference type="ARBA" id="ARBA00004544"/>
    </source>
</evidence>
<dbReference type="SUPFAM" id="SSF53098">
    <property type="entry name" value="Ribonuclease H-like"/>
    <property type="match status" value="1"/>
</dbReference>
<evidence type="ECO:0000313" key="13">
    <source>
        <dbReference type="EMBL" id="VDK83806.1"/>
    </source>
</evidence>
<dbReference type="GO" id="GO:0007186">
    <property type="term" value="P:G protein-coupled receptor signaling pathway"/>
    <property type="evidence" value="ECO:0007669"/>
    <property type="project" value="TreeGrafter"/>
</dbReference>
<dbReference type="STRING" id="42157.A0A182EFF6"/>
<sequence length="1391" mass="157778">MREEQQCNQRYLNFGFLQRAAEPEFPYIAKILRLSYGGGCSVAGPYVYEIEGLISITQQIFGVLHSAIIVMAEDISENDLVQWQNLPADDFVKSLKRINDDFEEYHVFDHVDVDSRRRIQTIFRERFRESSTIRQEILRFLRILARDRQNLDPLLSSSMIQDVLGVGLLAEQSFEFDWESFIQAEMCLINILFSSNLARSEFNEIASNLLLNRIRLLCDTPRSSSKQRDIDDIPVIVQDIAFPVKLKIPKFPVEILNNEQMDLVAFYDLRIAFVASAQSKDLQLQWLKNGCGVFLKVLEQSLHFPEKLEQNSQWRNFTECTNWTLKILFNIFCYSWDDSVESNAKQCMLLCSKIVTLENIDPSLEQSAIDVIAVLPLSFEWLTPKLQCVEKKDTDLIHGGRDMTFANAVLCALKRRLEAENNERNELLGTFLTVLIRLSSQVKEARRYLRLLVIPPLHATDVERRPDDGAELRNRMVRLMMSISNTQDLAAEFIFILCKKSVNRFVKYCGFGHAAGLLANRGILNALNTPKHLSDSEASETEDYKAVETQVNPVTGCIEPMKENPFTEMTEEQKEYEVHRLMNDLSKLMNQGLITPGQIGKDGQLEPVKHVLELIKDGDAEPDKSDSEDGCCCMFKVSSNKERKLKKLKKNINEVLLLSGDDPTAVDLTSATFLGHSFDDKNVSLKLCEKLRTMRQLKDPPKINFSLNRLNGMKLGSQNIAELVHYVSFHNVEKPLWISLRPSRGILQAVIFRVGCDLEMVESNKKETYIDQFFGSKSFIRMQTEVWNGMEFWTSMLNVPLSKFERLKRIVNHAHILEKHIKSNMKGTLLVTMRQMVDFCYPFPKMNNVSLEILTPIVPTKEKYGTVKVDSPFFAVDCEMCTTEIGESELTRISIVNEYYEVLLDTLVKPRNRIVDYVTKYSGITEKMLENVNVRVEDVQKALSHILPNDAILVGHTLECDFKAMRITHPYCIDISLCLNLSGKDRQRSSLKTLARIFLDKEIQGENGHCSVDDAIITMQLLKYKLSHGVRFGNVSLGWSFDDWARENGLTTSGARINKSKNLSSEARIAEGPQRKRRCLDVKSVVRTCDKCGRPLSVACIVPYCACKKNVVKYCVICCLNSLPPQTSSEEPTLSWSDAFQACAGGSEPISQFLRLNKNKSAFYAIPDGIKDSANNEQEMYVNTNTYNSLDELVKRVSEEIISHNVVMVDIDAERLKMKIDGKSIVAVDNALRKMISYASWNSLIIVVFSSPQESLCYINVKTQNHRTVLTDAIIFFEGKIIGAVVVTVLFKSVLYLVLDNVTTIQGTANGSLLKKIADIKALYTGTGPGPSVTTTKLRQRHPNGLPMDIIIIIRMMFDGLPNLLIKYLEFVPAAAAVEHILDPFPSASIP</sequence>
<keyword evidence="5" id="KW-0963">Cytoplasm</keyword>
<evidence type="ECO:0000259" key="12">
    <source>
        <dbReference type="SMART" id="SM00479"/>
    </source>
</evidence>
<protein>
    <submittedName>
        <fullName evidence="15">Exonuclease domain-containing protein</fullName>
    </submittedName>
</protein>
<feature type="domain" description="Exonuclease" evidence="12">
    <location>
        <begin position="872"/>
        <end position="1031"/>
    </location>
</feature>
<reference evidence="13 14" key="2">
    <citation type="submission" date="2018-08" db="EMBL/GenBank/DDBJ databases">
        <authorList>
            <person name="Laetsch R D."/>
            <person name="Stevens L."/>
            <person name="Kumar S."/>
            <person name="Blaxter L. M."/>
        </authorList>
    </citation>
    <scope>NUCLEOTIDE SEQUENCE [LARGE SCALE GENOMIC DNA]</scope>
</reference>
<dbReference type="PANTHER" id="PTHR12425:SF5">
    <property type="entry name" value="SYNEMBRYN"/>
    <property type="match status" value="1"/>
</dbReference>
<evidence type="ECO:0000256" key="4">
    <source>
        <dbReference type="ARBA" id="ARBA00009049"/>
    </source>
</evidence>
<keyword evidence="10" id="KW-0143">Chaperone</keyword>
<keyword evidence="9" id="KW-0269">Exonuclease</keyword>
<dbReference type="InterPro" id="IPR019318">
    <property type="entry name" value="Gua_nucleotide_exch_fac_Ric8"/>
</dbReference>
<evidence type="ECO:0000313" key="14">
    <source>
        <dbReference type="Proteomes" id="UP000271087"/>
    </source>
</evidence>
<proteinExistence type="inferred from homology"/>
<dbReference type="Gene3D" id="3.30.420.10">
    <property type="entry name" value="Ribonuclease H-like superfamily/Ribonuclease H"/>
    <property type="match status" value="1"/>
</dbReference>
<dbReference type="CDD" id="cd06145">
    <property type="entry name" value="REX1_like"/>
    <property type="match status" value="1"/>
</dbReference>
<dbReference type="InterPro" id="IPR034922">
    <property type="entry name" value="REX1-like_exo"/>
</dbReference>
<keyword evidence="8" id="KW-0378">Hydrolase</keyword>
<dbReference type="PANTHER" id="PTHR12425">
    <property type="entry name" value="SYNEMBRYN"/>
    <property type="match status" value="1"/>
</dbReference>
<dbReference type="InterPro" id="IPR036397">
    <property type="entry name" value="RNaseH_sf"/>
</dbReference>
<dbReference type="GO" id="GO:0005085">
    <property type="term" value="F:guanyl-nucleotide exchange factor activity"/>
    <property type="evidence" value="ECO:0007669"/>
    <property type="project" value="UniProtKB-KW"/>
</dbReference>
<evidence type="ECO:0000256" key="5">
    <source>
        <dbReference type="ARBA" id="ARBA00022490"/>
    </source>
</evidence>
<keyword evidence="6" id="KW-0344">Guanine-nucleotide releasing factor</keyword>
<dbReference type="GO" id="GO:0010629">
    <property type="term" value="P:negative regulation of gene expression"/>
    <property type="evidence" value="ECO:0007669"/>
    <property type="project" value="UniProtKB-ARBA"/>
</dbReference>
<keyword evidence="7" id="KW-0540">Nuclease</keyword>
<dbReference type="OrthoDB" id="3996471at2759"/>
<dbReference type="PRINTS" id="PR01802">
    <property type="entry name" value="SYNEMBRYN"/>
</dbReference>
<keyword evidence="11" id="KW-0539">Nucleus</keyword>
<dbReference type="Pfam" id="PF10165">
    <property type="entry name" value="Ric8"/>
    <property type="match status" value="1"/>
</dbReference>
<dbReference type="EMBL" id="UYRW01002227">
    <property type="protein sequence ID" value="VDK83806.1"/>
    <property type="molecule type" value="Genomic_DNA"/>
</dbReference>
<dbReference type="WBParaSite" id="nOo.2.0.1.t06822-RA">
    <property type="protein sequence ID" value="nOo.2.0.1.t06822-RA"/>
    <property type="gene ID" value="nOo.2.0.1.g06822"/>
</dbReference>
<dbReference type="InterPro" id="IPR008376">
    <property type="entry name" value="Chaperone_Ric-8_A/B"/>
</dbReference>
<evidence type="ECO:0000256" key="10">
    <source>
        <dbReference type="ARBA" id="ARBA00023186"/>
    </source>
</evidence>
<evidence type="ECO:0000256" key="6">
    <source>
        <dbReference type="ARBA" id="ARBA00022658"/>
    </source>
</evidence>
<dbReference type="InterPro" id="IPR012337">
    <property type="entry name" value="RNaseH-like_sf"/>
</dbReference>
<dbReference type="GO" id="GO:0003676">
    <property type="term" value="F:nucleic acid binding"/>
    <property type="evidence" value="ECO:0007669"/>
    <property type="project" value="InterPro"/>
</dbReference>